<comment type="catalytic activity">
    <reaction evidence="1 9">
        <text>2 a quinol + O2 = 2 a quinone + 2 H2O</text>
        <dbReference type="Rhea" id="RHEA:55376"/>
        <dbReference type="ChEBI" id="CHEBI:15377"/>
        <dbReference type="ChEBI" id="CHEBI:15379"/>
        <dbReference type="ChEBI" id="CHEBI:24646"/>
        <dbReference type="ChEBI" id="CHEBI:132124"/>
    </reaction>
</comment>
<protein>
    <recommendedName>
        <fullName evidence="9">Quinol oxidase subunit 4</fullName>
        <ecNumber evidence="9">1.10.3.-</ecNumber>
    </recommendedName>
</protein>
<gene>
    <name evidence="11" type="primary">qoxD</name>
    <name evidence="11" type="ORF">AWH56_004135</name>
    <name evidence="10" type="ORF">AWH56_23280</name>
</gene>
<reference evidence="11 12" key="3">
    <citation type="journal article" date="2019" name="Int. J. Syst. Evol. Microbiol.">
        <title>Anaerobacillus isosaccharinicus sp. nov., an alkaliphilic bacterium which degrades isosaccharinic acid.</title>
        <authorList>
            <person name="Bassil N.M."/>
            <person name="Lloyd J.R."/>
        </authorList>
    </citation>
    <scope>NUCLEOTIDE SEQUENCE [LARGE SCALE GENOMIC DNA]</scope>
    <source>
        <strain evidence="11 12">NB2006</strain>
    </source>
</reference>
<dbReference type="KEGG" id="aia:AWH56_004135"/>
<evidence type="ECO:0000256" key="5">
    <source>
        <dbReference type="ARBA" id="ARBA00022692"/>
    </source>
</evidence>
<accession>A0A1S2KVX4</accession>
<keyword evidence="4 9" id="KW-1003">Cell membrane</keyword>
<evidence type="ECO:0000313" key="12">
    <source>
        <dbReference type="Proteomes" id="UP000180175"/>
    </source>
</evidence>
<comment type="subcellular location">
    <subcellularLocation>
        <location evidence="2 9">Cell membrane</location>
        <topology evidence="2 9">Multi-pass membrane protein</topology>
    </subcellularLocation>
</comment>
<dbReference type="AlphaFoldDB" id="A0A1S2KVX4"/>
<dbReference type="NCBIfam" id="TIGR02901">
    <property type="entry name" value="QoxD"/>
    <property type="match status" value="1"/>
</dbReference>
<dbReference type="GO" id="GO:0019646">
    <property type="term" value="P:aerobic electron transport chain"/>
    <property type="evidence" value="ECO:0007669"/>
    <property type="project" value="TreeGrafter"/>
</dbReference>
<keyword evidence="12" id="KW-1185">Reference proteome</keyword>
<organism evidence="10 12">
    <name type="scientific">Anaerobacillus isosaccharinicus</name>
    <dbReference type="NCBI Taxonomy" id="1532552"/>
    <lineage>
        <taxon>Bacteria</taxon>
        <taxon>Bacillati</taxon>
        <taxon>Bacillota</taxon>
        <taxon>Bacilli</taxon>
        <taxon>Bacillales</taxon>
        <taxon>Bacillaceae</taxon>
        <taxon>Anaerobacillus</taxon>
    </lineage>
</organism>
<dbReference type="GO" id="GO:0005886">
    <property type="term" value="C:plasma membrane"/>
    <property type="evidence" value="ECO:0007669"/>
    <property type="project" value="UniProtKB-SubCell"/>
</dbReference>
<proteinExistence type="inferred from homology"/>
<reference evidence="10 12" key="1">
    <citation type="submission" date="2016-10" db="EMBL/GenBank/DDBJ databases">
        <title>Draft genome sequences of four alkaliphilic bacteria belonging to the Anaerobacillus genus.</title>
        <authorList>
            <person name="Bassil N.M."/>
            <person name="Lloyd J.R."/>
        </authorList>
    </citation>
    <scope>NUCLEOTIDE SEQUENCE [LARGE SCALE GENOMIC DNA]</scope>
    <source>
        <strain evidence="10 12">NB2006</strain>
    </source>
</reference>
<dbReference type="RefSeq" id="WP_071319310.1">
    <property type="nucleotide sequence ID" value="NZ_CP063356.2"/>
</dbReference>
<evidence type="ECO:0000256" key="6">
    <source>
        <dbReference type="ARBA" id="ARBA00022989"/>
    </source>
</evidence>
<keyword evidence="8 9" id="KW-0472">Membrane</keyword>
<dbReference type="OrthoDB" id="2361460at2"/>
<name>A0A1S2KVX4_9BACI</name>
<reference evidence="11" key="4">
    <citation type="submission" date="2020-10" db="EMBL/GenBank/DDBJ databases">
        <authorList>
            <person name="Bassil N.M."/>
            <person name="Lloyd J.R."/>
        </authorList>
    </citation>
    <scope>NUCLEOTIDE SEQUENCE</scope>
    <source>
        <strain evidence="11">NB2006</strain>
    </source>
</reference>
<evidence type="ECO:0000256" key="1">
    <source>
        <dbReference type="ARBA" id="ARBA00000725"/>
    </source>
</evidence>
<sequence>MAKPTGRFPKKEVFGFLTSIIMTLLAIIVAFRTNLSTGAIMTIVGTLALFQAGLQLTMFMHVTEGKDGRANVINMVYSFFLAVVIIGGSIWILTSGHMAH</sequence>
<feature type="transmembrane region" description="Helical" evidence="9">
    <location>
        <begin position="72"/>
        <end position="93"/>
    </location>
</feature>
<dbReference type="Pfam" id="PF03626">
    <property type="entry name" value="COX4_pro"/>
    <property type="match status" value="1"/>
</dbReference>
<evidence type="ECO:0000256" key="9">
    <source>
        <dbReference type="RuleBase" id="RU367153"/>
    </source>
</evidence>
<evidence type="ECO:0000256" key="4">
    <source>
        <dbReference type="ARBA" id="ARBA00022475"/>
    </source>
</evidence>
<keyword evidence="5 9" id="KW-0812">Transmembrane</keyword>
<dbReference type="GO" id="GO:0009319">
    <property type="term" value="C:cytochrome o ubiquinol oxidase complex"/>
    <property type="evidence" value="ECO:0007669"/>
    <property type="project" value="TreeGrafter"/>
</dbReference>
<evidence type="ECO:0000313" key="11">
    <source>
        <dbReference type="EMBL" id="QOY36851.1"/>
    </source>
</evidence>
<evidence type="ECO:0000256" key="2">
    <source>
        <dbReference type="ARBA" id="ARBA00004651"/>
    </source>
</evidence>
<dbReference type="InterPro" id="IPR005171">
    <property type="entry name" value="Cyt_c_oxidase_su4_prok"/>
</dbReference>
<dbReference type="Proteomes" id="UP000180175">
    <property type="component" value="Chromosome"/>
</dbReference>
<feature type="transmembrane region" description="Helical" evidence="9">
    <location>
        <begin position="12"/>
        <end position="31"/>
    </location>
</feature>
<dbReference type="GO" id="GO:0016682">
    <property type="term" value="F:oxidoreductase activity, acting on diphenols and related substances as donors, oxygen as acceptor"/>
    <property type="evidence" value="ECO:0007669"/>
    <property type="project" value="UniProtKB-UniRule"/>
</dbReference>
<reference evidence="11 12" key="2">
    <citation type="journal article" date="2017" name="Genome Announc.">
        <title>Draft Genome Sequences of Four Alkaliphilic Bacteria Belonging to the Anaerobacillus Genus.</title>
        <authorList>
            <person name="Bassil N.M."/>
            <person name="Lloyd J.R."/>
        </authorList>
    </citation>
    <scope>NUCLEOTIDE SEQUENCE [LARGE SCALE GENOMIC DNA]</scope>
    <source>
        <strain evidence="11 12">NB2006</strain>
    </source>
</reference>
<dbReference type="EMBL" id="CP063356">
    <property type="protein sequence ID" value="QOY36851.1"/>
    <property type="molecule type" value="Genomic_DNA"/>
</dbReference>
<keyword evidence="6 9" id="KW-1133">Transmembrane helix</keyword>
<evidence type="ECO:0000256" key="8">
    <source>
        <dbReference type="ARBA" id="ARBA00023136"/>
    </source>
</evidence>
<dbReference type="EC" id="1.10.3.-" evidence="9"/>
<keyword evidence="7 9" id="KW-0560">Oxidoreductase</keyword>
<feature type="transmembrane region" description="Helical" evidence="9">
    <location>
        <begin position="37"/>
        <end position="60"/>
    </location>
</feature>
<dbReference type="PANTHER" id="PTHR36835">
    <property type="entry name" value="CYTOCHROME BO(3) UBIQUINOL OXIDASE SUBUNIT 4"/>
    <property type="match status" value="1"/>
</dbReference>
<dbReference type="GO" id="GO:0009486">
    <property type="term" value="F:cytochrome bo3 ubiquinol oxidase activity"/>
    <property type="evidence" value="ECO:0007669"/>
    <property type="project" value="TreeGrafter"/>
</dbReference>
<comment type="function">
    <text evidence="9">Catalyzes quinol oxidation with the concomitant reduction of oxygen to water.</text>
</comment>
<dbReference type="InterPro" id="IPR050968">
    <property type="entry name" value="Cytochrome_c_oxidase_bac_sub4"/>
</dbReference>
<evidence type="ECO:0000256" key="3">
    <source>
        <dbReference type="ARBA" id="ARBA00008079"/>
    </source>
</evidence>
<dbReference type="EMBL" id="LQXD01000201">
    <property type="protein sequence ID" value="OIJ04342.1"/>
    <property type="molecule type" value="Genomic_DNA"/>
</dbReference>
<comment type="similarity">
    <text evidence="3 9">Belongs to the cytochrome c oxidase bacterial subunit 4 family.</text>
</comment>
<dbReference type="InterPro" id="IPR014250">
    <property type="entry name" value="QoxD"/>
</dbReference>
<dbReference type="GO" id="GO:0015990">
    <property type="term" value="P:electron transport coupled proton transport"/>
    <property type="evidence" value="ECO:0007669"/>
    <property type="project" value="TreeGrafter"/>
</dbReference>
<dbReference type="GO" id="GO:0015078">
    <property type="term" value="F:proton transmembrane transporter activity"/>
    <property type="evidence" value="ECO:0007669"/>
    <property type="project" value="TreeGrafter"/>
</dbReference>
<evidence type="ECO:0000256" key="7">
    <source>
        <dbReference type="ARBA" id="ARBA00023002"/>
    </source>
</evidence>
<dbReference type="PANTHER" id="PTHR36835:SF1">
    <property type="entry name" value="CYTOCHROME BO(3) UBIQUINOL OXIDASE SUBUNIT 4"/>
    <property type="match status" value="1"/>
</dbReference>
<evidence type="ECO:0000313" key="10">
    <source>
        <dbReference type="EMBL" id="OIJ04342.1"/>
    </source>
</evidence>
<dbReference type="GO" id="GO:0042773">
    <property type="term" value="P:ATP synthesis coupled electron transport"/>
    <property type="evidence" value="ECO:0007669"/>
    <property type="project" value="UniProtKB-UniRule"/>
</dbReference>